<evidence type="ECO:0000259" key="12">
    <source>
        <dbReference type="SMART" id="SM00382"/>
    </source>
</evidence>
<feature type="region of interest" description="Disordered" evidence="11">
    <location>
        <begin position="1074"/>
        <end position="1102"/>
    </location>
</feature>
<dbReference type="Proteomes" id="UP000449547">
    <property type="component" value="Unassembled WGS sequence"/>
</dbReference>
<evidence type="ECO:0000256" key="8">
    <source>
        <dbReference type="ARBA" id="ARBA00034811"/>
    </source>
</evidence>
<dbReference type="EMBL" id="SWFT01000035">
    <property type="protein sequence ID" value="KAA8906354.1"/>
    <property type="molecule type" value="Genomic_DNA"/>
</dbReference>
<sequence>MPSAIEPVGSSTVANVAFITDPSLVNVTDTVEISGDIFARLFPEESSDDKYLLIKLLGSECFDSAKIYRVGGIDDASHNLVRFVNHQICDGYTSDQLTINKVRVDAIKQSDIPSLDQIYVEVPPNIYDILQAKPQDSLRKQFGQFLAPSGGIVNDQDLIRLINGQVRLCEPVSQGRVTNNTTIVLIKSKEPMPTPDEGEVEEVDMDMSAYMKSSSMWKKEATQSKSFTLRPLSKRLSVEGLPSDQLKEDQELFVFICSSDYITLGFPVFNGDLVKLVHGDKHLVVKLFTLTEPNHFESGCLYVSPLLLVNWGINSEGERVKLEQFSEPSQTLAQVLPVADSVIISRVASQITMDRTYQNNFFSSLKTNLSNQFRCVQKGDFIAVTIDSVSAKTMFDTASAAITAADGDEADENPAPEPEVIPQGDPDAVAWFKIVDLKGTTDLSTNQFIIDPNRTLFVSSGVESIRLPENEFVNWHRYLNLPPMFDFKGGEFTYAAELKKIVSTNLTSPVNLRTSVLLTSMSRGIGKTSVVRNVCTEMGLNLVELECYDLVNPGQELKTIGILSGRIDKVIGEPSAPSSAFHVIYLKHVEALCPHTDPNDQNSNVHTSLSLKIASTVADYLSRYSNLMVIMSCNDIDKLNDQVASMVKFTINFGVPSEDERQSIMRFLVGLELNSDNDPKYFLRHDVSYANLALQSAGLTPRDLRSIVKMSKKQALSRLGKVAKKSGVSLDALIKVGNGGRIQWIPEDFNQAINEARNQFSDSIGAPRIPTVKWEDVGGMDFVKGEILDTIDMPLKHPELFKSGVKKRSGILFYGPPGTGKTLLAKAIATNFSLNFFSVKGPELLNMYIGESEANVRRVFQRARDAKPCVIFFDELDSVAPKRGNQGDSGGVMDRIVSQLLAELDGMSGGDGDGVFVVGATNRPDLLDEALLRPGRFDKMLYLGISDTHDKQAKILEALTRKFTLDNDVDLSELSKNFSLTYTGADLYSVASDSMLKAMLRVAGEVDKKIEDYNRERKEQDLPEVSTRWWFDNVAQPSDIKVTVKQQDLLEAQRESVPSVSAEEIAHYERVRQNFEGGKEDKQSSETNQELADGITIDMNGN</sequence>
<comment type="subcellular location">
    <subcellularLocation>
        <location evidence="1">Membrane</location>
    </subcellularLocation>
</comment>
<dbReference type="FunFam" id="3.40.50.300:FF:000109">
    <property type="entry name" value="Peroxisomal biogenesis factor 6"/>
    <property type="match status" value="1"/>
</dbReference>
<dbReference type="InterPro" id="IPR003960">
    <property type="entry name" value="ATPase_AAA_CS"/>
</dbReference>
<keyword evidence="5" id="KW-0378">Hydrolase</keyword>
<dbReference type="PROSITE" id="PS00674">
    <property type="entry name" value="AAA"/>
    <property type="match status" value="1"/>
</dbReference>
<comment type="similarity">
    <text evidence="2">Belongs to the AAA ATPase family.</text>
</comment>
<dbReference type="Gene3D" id="3.40.50.300">
    <property type="entry name" value="P-loop containing nucleotide triphosphate hydrolases"/>
    <property type="match status" value="2"/>
</dbReference>
<dbReference type="OMA" id="DSMLNAM"/>
<dbReference type="FunFam" id="1.10.8.60:FF:000039">
    <property type="entry name" value="peroxisome biogenesis factor 6"/>
    <property type="match status" value="1"/>
</dbReference>
<gene>
    <name evidence="13" type="ORF">DIURU_001092</name>
</gene>
<dbReference type="GO" id="GO:0005524">
    <property type="term" value="F:ATP binding"/>
    <property type="evidence" value="ECO:0007669"/>
    <property type="project" value="UniProtKB-KW"/>
</dbReference>
<dbReference type="InterPro" id="IPR050168">
    <property type="entry name" value="AAA_ATPase_domain"/>
</dbReference>
<evidence type="ECO:0000256" key="1">
    <source>
        <dbReference type="ARBA" id="ARBA00004370"/>
    </source>
</evidence>
<dbReference type="GO" id="GO:0016558">
    <property type="term" value="P:protein import into peroxisome matrix"/>
    <property type="evidence" value="ECO:0007669"/>
    <property type="project" value="TreeGrafter"/>
</dbReference>
<keyword evidence="7" id="KW-0472">Membrane</keyword>
<dbReference type="AlphaFoldDB" id="A0A642UVX2"/>
<comment type="caution">
    <text evidence="13">The sequence shown here is derived from an EMBL/GenBank/DDBJ whole genome shotgun (WGS) entry which is preliminary data.</text>
</comment>
<keyword evidence="14" id="KW-1185">Reference proteome</keyword>
<evidence type="ECO:0000256" key="2">
    <source>
        <dbReference type="ARBA" id="ARBA00006914"/>
    </source>
</evidence>
<evidence type="ECO:0000313" key="14">
    <source>
        <dbReference type="Proteomes" id="UP000449547"/>
    </source>
</evidence>
<comment type="catalytic activity">
    <reaction evidence="10">
        <text>ATP + H2O = ADP + phosphate + H(+)</text>
        <dbReference type="Rhea" id="RHEA:13065"/>
        <dbReference type="ChEBI" id="CHEBI:15377"/>
        <dbReference type="ChEBI" id="CHEBI:15378"/>
        <dbReference type="ChEBI" id="CHEBI:30616"/>
        <dbReference type="ChEBI" id="CHEBI:43474"/>
        <dbReference type="ChEBI" id="CHEBI:456216"/>
    </reaction>
    <physiologicalReaction direction="left-to-right" evidence="10">
        <dbReference type="Rhea" id="RHEA:13066"/>
    </physiologicalReaction>
</comment>
<protein>
    <recommendedName>
        <fullName evidence="8">Peroxisomal ATPase PEX6</fullName>
    </recommendedName>
    <alternativeName>
        <fullName evidence="9">Peroxin-6</fullName>
    </alternativeName>
</protein>
<dbReference type="PANTHER" id="PTHR23077">
    <property type="entry name" value="AAA-FAMILY ATPASE"/>
    <property type="match status" value="1"/>
</dbReference>
<dbReference type="VEuPathDB" id="FungiDB:DIURU_001092"/>
<dbReference type="RefSeq" id="XP_034014115.1">
    <property type="nucleotide sequence ID" value="XM_034153598.1"/>
</dbReference>
<evidence type="ECO:0000256" key="7">
    <source>
        <dbReference type="ARBA" id="ARBA00023136"/>
    </source>
</evidence>
<feature type="domain" description="AAA+ ATPase" evidence="12">
    <location>
        <begin position="807"/>
        <end position="947"/>
    </location>
</feature>
<evidence type="ECO:0000313" key="13">
    <source>
        <dbReference type="EMBL" id="KAA8906354.1"/>
    </source>
</evidence>
<dbReference type="GO" id="GO:0005778">
    <property type="term" value="C:peroxisomal membrane"/>
    <property type="evidence" value="ECO:0007669"/>
    <property type="project" value="TreeGrafter"/>
</dbReference>
<accession>A0A642UVX2</accession>
<keyword evidence="3" id="KW-0962">Peroxisome biogenesis</keyword>
<evidence type="ECO:0000256" key="10">
    <source>
        <dbReference type="ARBA" id="ARBA00048778"/>
    </source>
</evidence>
<name>A0A642UVX2_DIURU</name>
<dbReference type="InterPro" id="IPR003959">
    <property type="entry name" value="ATPase_AAA_core"/>
</dbReference>
<dbReference type="InterPro" id="IPR027417">
    <property type="entry name" value="P-loop_NTPase"/>
</dbReference>
<dbReference type="Pfam" id="PF23315">
    <property type="entry name" value="PEX6_4th"/>
    <property type="match status" value="1"/>
</dbReference>
<evidence type="ECO:0000256" key="6">
    <source>
        <dbReference type="ARBA" id="ARBA00022840"/>
    </source>
</evidence>
<dbReference type="GeneID" id="54779745"/>
<dbReference type="InterPro" id="IPR003593">
    <property type="entry name" value="AAA+_ATPase"/>
</dbReference>
<dbReference type="InterPro" id="IPR047533">
    <property type="entry name" value="RecA-like_PEX6_r2"/>
</dbReference>
<evidence type="ECO:0000256" key="9">
    <source>
        <dbReference type="ARBA" id="ARBA00034920"/>
    </source>
</evidence>
<evidence type="ECO:0000256" key="5">
    <source>
        <dbReference type="ARBA" id="ARBA00022801"/>
    </source>
</evidence>
<organism evidence="13 14">
    <name type="scientific">Diutina rugosa</name>
    <name type="common">Yeast</name>
    <name type="synonym">Candida rugosa</name>
    <dbReference type="NCBI Taxonomy" id="5481"/>
    <lineage>
        <taxon>Eukaryota</taxon>
        <taxon>Fungi</taxon>
        <taxon>Dikarya</taxon>
        <taxon>Ascomycota</taxon>
        <taxon>Saccharomycotina</taxon>
        <taxon>Pichiomycetes</taxon>
        <taxon>Debaryomycetaceae</taxon>
        <taxon>Diutina</taxon>
    </lineage>
</organism>
<keyword evidence="6" id="KW-0067">ATP-binding</keyword>
<dbReference type="Pfam" id="PF00004">
    <property type="entry name" value="AAA"/>
    <property type="match status" value="2"/>
</dbReference>
<dbReference type="InterPro" id="IPR056995">
    <property type="entry name" value="PEX6_4th_dom"/>
</dbReference>
<dbReference type="GO" id="GO:0005829">
    <property type="term" value="C:cytosol"/>
    <property type="evidence" value="ECO:0007669"/>
    <property type="project" value="TreeGrafter"/>
</dbReference>
<dbReference type="Gene3D" id="1.10.8.60">
    <property type="match status" value="1"/>
</dbReference>
<dbReference type="SUPFAM" id="SSF52540">
    <property type="entry name" value="P-loop containing nucleoside triphosphate hydrolases"/>
    <property type="match status" value="2"/>
</dbReference>
<dbReference type="OrthoDB" id="5553750at2759"/>
<proteinExistence type="inferred from homology"/>
<feature type="compositionally biased region" description="Basic and acidic residues" evidence="11">
    <location>
        <begin position="1074"/>
        <end position="1084"/>
    </location>
</feature>
<evidence type="ECO:0000256" key="4">
    <source>
        <dbReference type="ARBA" id="ARBA00022741"/>
    </source>
</evidence>
<reference evidence="13 14" key="1">
    <citation type="submission" date="2019-07" db="EMBL/GenBank/DDBJ databases">
        <title>Genome assembly of two rare yeast pathogens: Diutina rugosa and Trichomonascus ciferrii.</title>
        <authorList>
            <person name="Mixao V."/>
            <person name="Saus E."/>
            <person name="Hansen A."/>
            <person name="Lass-Flor C."/>
            <person name="Gabaldon T."/>
        </authorList>
    </citation>
    <scope>NUCLEOTIDE SEQUENCE [LARGE SCALE GENOMIC DNA]</scope>
    <source>
        <strain evidence="13 14">CBS 613</strain>
    </source>
</reference>
<dbReference type="SMART" id="SM00382">
    <property type="entry name" value="AAA"/>
    <property type="match status" value="1"/>
</dbReference>
<evidence type="ECO:0000256" key="3">
    <source>
        <dbReference type="ARBA" id="ARBA00022593"/>
    </source>
</evidence>
<keyword evidence="4" id="KW-0547">Nucleotide-binding</keyword>
<dbReference type="GO" id="GO:0016887">
    <property type="term" value="F:ATP hydrolysis activity"/>
    <property type="evidence" value="ECO:0007669"/>
    <property type="project" value="InterPro"/>
</dbReference>
<dbReference type="CDD" id="cd19527">
    <property type="entry name" value="RecA-like_PEX6_r2"/>
    <property type="match status" value="1"/>
</dbReference>
<dbReference type="PANTHER" id="PTHR23077:SF9">
    <property type="entry name" value="PEROXISOMAL ATPASE PEX6"/>
    <property type="match status" value="1"/>
</dbReference>
<evidence type="ECO:0000256" key="11">
    <source>
        <dbReference type="SAM" id="MobiDB-lite"/>
    </source>
</evidence>